<dbReference type="AlphaFoldDB" id="A0A3Q9J9Z9"/>
<reference evidence="1 2" key="1">
    <citation type="submission" date="2018-08" db="EMBL/GenBank/DDBJ databases">
        <title>Microbacterium oxydans strain HG3.</title>
        <authorList>
            <person name="ORTET P."/>
        </authorList>
    </citation>
    <scope>NUCLEOTIDE SEQUENCE [LARGE SCALE GENOMIC DNA]</scope>
    <source>
        <strain evidence="1 2">HG3</strain>
    </source>
</reference>
<name>A0A3Q9J9Z9_9MICO</name>
<sequence length="116" mass="12736">MTGRNRNLTDALRFREATALYLAISGHDDAEARPMRRKISDAIGESSSDVRGVEGWHLATSSRATFRIGGDLDSAHAEADEDQLVALVQHRRERPLGDSLVCMTLETFSQVTAAHT</sequence>
<dbReference type="EMBL" id="CP031422">
    <property type="protein sequence ID" value="AZS41498.1"/>
    <property type="molecule type" value="Genomic_DNA"/>
</dbReference>
<evidence type="ECO:0000313" key="2">
    <source>
        <dbReference type="Proteomes" id="UP000274841"/>
    </source>
</evidence>
<accession>A0A3Q9J9Z9</accession>
<dbReference type="KEGG" id="moy:CVS54_02853"/>
<evidence type="ECO:0000313" key="1">
    <source>
        <dbReference type="EMBL" id="AZS41498.1"/>
    </source>
</evidence>
<organism evidence="1 2">
    <name type="scientific">Microbacterium oxydans</name>
    <dbReference type="NCBI Taxonomy" id="82380"/>
    <lineage>
        <taxon>Bacteria</taxon>
        <taxon>Bacillati</taxon>
        <taxon>Actinomycetota</taxon>
        <taxon>Actinomycetes</taxon>
        <taxon>Micrococcales</taxon>
        <taxon>Microbacteriaceae</taxon>
        <taxon>Microbacterium</taxon>
    </lineage>
</organism>
<dbReference type="RefSeq" id="WP_127012535.1">
    <property type="nucleotide sequence ID" value="NZ_CP031422.1"/>
</dbReference>
<dbReference type="Proteomes" id="UP000274841">
    <property type="component" value="Chromosome"/>
</dbReference>
<gene>
    <name evidence="1" type="ORF">CVS54_02853</name>
</gene>
<protein>
    <submittedName>
        <fullName evidence="1">Uncharacterized protein</fullName>
    </submittedName>
</protein>
<proteinExistence type="predicted"/>